<evidence type="ECO:0000313" key="1">
    <source>
        <dbReference type="EMBL" id="EDM27714.1"/>
    </source>
</evidence>
<dbReference type="AlphaFoldDB" id="A6DLB2"/>
<gene>
    <name evidence="1" type="ORF">LNTAR_20948</name>
</gene>
<dbReference type="RefSeq" id="WP_007278672.1">
    <property type="nucleotide sequence ID" value="NZ_ABCK01000008.1"/>
</dbReference>
<dbReference type="EMBL" id="ABCK01000008">
    <property type="protein sequence ID" value="EDM27714.1"/>
    <property type="molecule type" value="Genomic_DNA"/>
</dbReference>
<organism evidence="1 2">
    <name type="scientific">Lentisphaera araneosa HTCC2155</name>
    <dbReference type="NCBI Taxonomy" id="313628"/>
    <lineage>
        <taxon>Bacteria</taxon>
        <taxon>Pseudomonadati</taxon>
        <taxon>Lentisphaerota</taxon>
        <taxon>Lentisphaeria</taxon>
        <taxon>Lentisphaerales</taxon>
        <taxon>Lentisphaeraceae</taxon>
        <taxon>Lentisphaera</taxon>
    </lineage>
</organism>
<name>A6DLB2_9BACT</name>
<keyword evidence="2" id="KW-1185">Reference proteome</keyword>
<dbReference type="PROSITE" id="PS51257">
    <property type="entry name" value="PROKAR_LIPOPROTEIN"/>
    <property type="match status" value="1"/>
</dbReference>
<dbReference type="Proteomes" id="UP000004947">
    <property type="component" value="Unassembled WGS sequence"/>
</dbReference>
<reference evidence="1 2" key="1">
    <citation type="journal article" date="2010" name="J. Bacteriol.">
        <title>Genome sequence of Lentisphaera araneosa HTCC2155T, the type species of the order Lentisphaerales in the phylum Lentisphaerae.</title>
        <authorList>
            <person name="Thrash J.C."/>
            <person name="Cho J.C."/>
            <person name="Vergin K.L."/>
            <person name="Morris R.M."/>
            <person name="Giovannoni S.J."/>
        </authorList>
    </citation>
    <scope>NUCLEOTIDE SEQUENCE [LARGE SCALE GENOMIC DNA]</scope>
    <source>
        <strain evidence="1 2">HTCC2155</strain>
    </source>
</reference>
<protein>
    <submittedName>
        <fullName evidence="1">Uncharacterized protein</fullName>
    </submittedName>
</protein>
<sequence>MKFLYTLSLLTLISCGAFDSSKHYFTENSVLIVKSNGEVRIENTLFKEIYSEGTITERNGQNLTLQIISYKPKKAPEVKTIKVALMPKQEYRYLK</sequence>
<accession>A6DLB2</accession>
<evidence type="ECO:0000313" key="2">
    <source>
        <dbReference type="Proteomes" id="UP000004947"/>
    </source>
</evidence>
<comment type="caution">
    <text evidence="1">The sequence shown here is derived from an EMBL/GenBank/DDBJ whole genome shotgun (WGS) entry which is preliminary data.</text>
</comment>
<proteinExistence type="predicted"/>